<dbReference type="InterPro" id="IPR004046">
    <property type="entry name" value="GST_C"/>
</dbReference>
<dbReference type="Pfam" id="PF00043">
    <property type="entry name" value="GST_C"/>
    <property type="match status" value="1"/>
</dbReference>
<accession>S9QUE0</accession>
<evidence type="ECO:0000313" key="2">
    <source>
        <dbReference type="EMBL" id="EPX64939.1"/>
    </source>
</evidence>
<dbReference type="Proteomes" id="UP000011682">
    <property type="component" value="Unassembled WGS sequence"/>
</dbReference>
<name>S9QUE0_CYSF2</name>
<sequence>MAAEEYDKRVRRLDTMMADAPFLTGDKVTIADCMAMALFQFAKGVYGVALPADGSKLVGCSPGAPACRYPNTLPTCCACHMD</sequence>
<organism evidence="2 3">
    <name type="scientific">Cystobacter fuscus (strain ATCC 25194 / DSM 2262 / NBRC 100088 / M29)</name>
    <dbReference type="NCBI Taxonomy" id="1242864"/>
    <lineage>
        <taxon>Bacteria</taxon>
        <taxon>Pseudomonadati</taxon>
        <taxon>Myxococcota</taxon>
        <taxon>Myxococcia</taxon>
        <taxon>Myxococcales</taxon>
        <taxon>Cystobacterineae</taxon>
        <taxon>Archangiaceae</taxon>
        <taxon>Cystobacter</taxon>
    </lineage>
</organism>
<feature type="domain" description="Glutathione S-transferase C-terminal" evidence="1">
    <location>
        <begin position="3"/>
        <end position="43"/>
    </location>
</feature>
<comment type="caution">
    <text evidence="2">The sequence shown here is derived from an EMBL/GenBank/DDBJ whole genome shotgun (WGS) entry which is preliminary data.</text>
</comment>
<protein>
    <recommendedName>
        <fullName evidence="1">Glutathione S-transferase C-terminal domain-containing protein</fullName>
    </recommendedName>
</protein>
<proteinExistence type="predicted"/>
<reference evidence="2" key="1">
    <citation type="submission" date="2013-05" db="EMBL/GenBank/DDBJ databases">
        <title>Genome assembly of Cystobacter fuscus DSM 2262.</title>
        <authorList>
            <person name="Sharma G."/>
            <person name="Khatri I."/>
            <person name="Kaur C."/>
            <person name="Mayilraj S."/>
            <person name="Subramanian S."/>
        </authorList>
    </citation>
    <scope>NUCLEOTIDE SEQUENCE [LARGE SCALE GENOMIC DNA]</scope>
    <source>
        <strain evidence="2">DSM 2262</strain>
    </source>
</reference>
<keyword evidence="3" id="KW-1185">Reference proteome</keyword>
<dbReference type="InterPro" id="IPR036282">
    <property type="entry name" value="Glutathione-S-Trfase_C_sf"/>
</dbReference>
<gene>
    <name evidence="2" type="ORF">D187_000362</name>
</gene>
<dbReference type="AlphaFoldDB" id="S9QUE0"/>
<evidence type="ECO:0000313" key="3">
    <source>
        <dbReference type="Proteomes" id="UP000011682"/>
    </source>
</evidence>
<dbReference type="SUPFAM" id="SSF47616">
    <property type="entry name" value="GST C-terminal domain-like"/>
    <property type="match status" value="1"/>
</dbReference>
<dbReference type="RefSeq" id="WP_020917720.1">
    <property type="nucleotide sequence ID" value="NZ_ANAH02000001.1"/>
</dbReference>
<evidence type="ECO:0000259" key="1">
    <source>
        <dbReference type="Pfam" id="PF00043"/>
    </source>
</evidence>
<dbReference type="EMBL" id="ANAH02000001">
    <property type="protein sequence ID" value="EPX64939.1"/>
    <property type="molecule type" value="Genomic_DNA"/>
</dbReference>
<dbReference type="Gene3D" id="1.20.1050.10">
    <property type="match status" value="1"/>
</dbReference>